<organism evidence="1 2">
    <name type="scientific">Choiromyces venosus 120613-1</name>
    <dbReference type="NCBI Taxonomy" id="1336337"/>
    <lineage>
        <taxon>Eukaryota</taxon>
        <taxon>Fungi</taxon>
        <taxon>Dikarya</taxon>
        <taxon>Ascomycota</taxon>
        <taxon>Pezizomycotina</taxon>
        <taxon>Pezizomycetes</taxon>
        <taxon>Pezizales</taxon>
        <taxon>Tuberaceae</taxon>
        <taxon>Choiromyces</taxon>
    </lineage>
</organism>
<keyword evidence="2" id="KW-1185">Reference proteome</keyword>
<dbReference type="Proteomes" id="UP000276215">
    <property type="component" value="Unassembled WGS sequence"/>
</dbReference>
<dbReference type="EMBL" id="ML120434">
    <property type="protein sequence ID" value="RPA94749.1"/>
    <property type="molecule type" value="Genomic_DNA"/>
</dbReference>
<name>A0A3N4J8Y6_9PEZI</name>
<proteinExistence type="predicted"/>
<dbReference type="AlphaFoldDB" id="A0A3N4J8Y6"/>
<accession>A0A3N4J8Y6</accession>
<evidence type="ECO:0000313" key="2">
    <source>
        <dbReference type="Proteomes" id="UP000276215"/>
    </source>
</evidence>
<sequence>MANLMPKPKSGRPCKFKDMQRAEVAVSFITTLPRKMHEVYKQEEGNLFHG</sequence>
<protein>
    <submittedName>
        <fullName evidence="1">Uncharacterized protein</fullName>
    </submittedName>
</protein>
<gene>
    <name evidence="1" type="ORF">L873DRAFT_1814017</name>
</gene>
<evidence type="ECO:0000313" key="1">
    <source>
        <dbReference type="EMBL" id="RPA94749.1"/>
    </source>
</evidence>
<reference evidence="1 2" key="1">
    <citation type="journal article" date="2018" name="Nat. Ecol. Evol.">
        <title>Pezizomycetes genomes reveal the molecular basis of ectomycorrhizal truffle lifestyle.</title>
        <authorList>
            <person name="Murat C."/>
            <person name="Payen T."/>
            <person name="Noel B."/>
            <person name="Kuo A."/>
            <person name="Morin E."/>
            <person name="Chen J."/>
            <person name="Kohler A."/>
            <person name="Krizsan K."/>
            <person name="Balestrini R."/>
            <person name="Da Silva C."/>
            <person name="Montanini B."/>
            <person name="Hainaut M."/>
            <person name="Levati E."/>
            <person name="Barry K.W."/>
            <person name="Belfiori B."/>
            <person name="Cichocki N."/>
            <person name="Clum A."/>
            <person name="Dockter R.B."/>
            <person name="Fauchery L."/>
            <person name="Guy J."/>
            <person name="Iotti M."/>
            <person name="Le Tacon F."/>
            <person name="Lindquist E.A."/>
            <person name="Lipzen A."/>
            <person name="Malagnac F."/>
            <person name="Mello A."/>
            <person name="Molinier V."/>
            <person name="Miyauchi S."/>
            <person name="Poulain J."/>
            <person name="Riccioni C."/>
            <person name="Rubini A."/>
            <person name="Sitrit Y."/>
            <person name="Splivallo R."/>
            <person name="Traeger S."/>
            <person name="Wang M."/>
            <person name="Zifcakova L."/>
            <person name="Wipf D."/>
            <person name="Zambonelli A."/>
            <person name="Paolocci F."/>
            <person name="Nowrousian M."/>
            <person name="Ottonello S."/>
            <person name="Baldrian P."/>
            <person name="Spatafora J.W."/>
            <person name="Henrissat B."/>
            <person name="Nagy L.G."/>
            <person name="Aury J.M."/>
            <person name="Wincker P."/>
            <person name="Grigoriev I.V."/>
            <person name="Bonfante P."/>
            <person name="Martin F.M."/>
        </authorList>
    </citation>
    <scope>NUCLEOTIDE SEQUENCE [LARGE SCALE GENOMIC DNA]</scope>
    <source>
        <strain evidence="1 2">120613-1</strain>
    </source>
</reference>